<dbReference type="PANTHER" id="PTHR43047:SF72">
    <property type="entry name" value="OSMOSENSING HISTIDINE PROTEIN KINASE SLN1"/>
    <property type="match status" value="1"/>
</dbReference>
<dbReference type="PANTHER" id="PTHR43047">
    <property type="entry name" value="TWO-COMPONENT HISTIDINE PROTEIN KINASE"/>
    <property type="match status" value="1"/>
</dbReference>
<feature type="transmembrane region" description="Helical" evidence="7">
    <location>
        <begin position="276"/>
        <end position="295"/>
    </location>
</feature>
<dbReference type="Pfam" id="PF00072">
    <property type="entry name" value="Response_reg"/>
    <property type="match status" value="1"/>
</dbReference>
<feature type="domain" description="Histidine kinase" evidence="9">
    <location>
        <begin position="330"/>
        <end position="548"/>
    </location>
</feature>
<dbReference type="InterPro" id="IPR004358">
    <property type="entry name" value="Sig_transdc_His_kin-like_C"/>
</dbReference>
<dbReference type="Pfam" id="PF00512">
    <property type="entry name" value="HisKA"/>
    <property type="match status" value="1"/>
</dbReference>
<keyword evidence="12" id="KW-1185">Reference proteome</keyword>
<dbReference type="SUPFAM" id="SSF53850">
    <property type="entry name" value="Periplasmic binding protein-like II"/>
    <property type="match status" value="1"/>
</dbReference>
<dbReference type="InterPro" id="IPR003594">
    <property type="entry name" value="HATPase_dom"/>
</dbReference>
<dbReference type="PRINTS" id="PR00344">
    <property type="entry name" value="BCTRLSENSOR"/>
</dbReference>
<dbReference type="EMBL" id="QKZR01000005">
    <property type="protein sequence ID" value="PZX38129.1"/>
    <property type="molecule type" value="Genomic_DNA"/>
</dbReference>
<evidence type="ECO:0000256" key="4">
    <source>
        <dbReference type="ARBA" id="ARBA00022679"/>
    </source>
</evidence>
<evidence type="ECO:0000259" key="9">
    <source>
        <dbReference type="PROSITE" id="PS50109"/>
    </source>
</evidence>
<dbReference type="Proteomes" id="UP000248584">
    <property type="component" value="Unassembled WGS sequence"/>
</dbReference>
<evidence type="ECO:0000256" key="7">
    <source>
        <dbReference type="SAM" id="Phobius"/>
    </source>
</evidence>
<keyword evidence="8" id="KW-0732">Signal</keyword>
<keyword evidence="5 11" id="KW-0418">Kinase</keyword>
<dbReference type="PROSITE" id="PS51257">
    <property type="entry name" value="PROKAR_LIPOPROTEIN"/>
    <property type="match status" value="1"/>
</dbReference>
<accession>A0ABX5PVB1</accession>
<keyword evidence="7" id="KW-0472">Membrane</keyword>
<keyword evidence="3 6" id="KW-0597">Phosphoprotein</keyword>
<dbReference type="SMART" id="SM00387">
    <property type="entry name" value="HATPase_c"/>
    <property type="match status" value="1"/>
</dbReference>
<feature type="signal peptide" evidence="8">
    <location>
        <begin position="1"/>
        <end position="27"/>
    </location>
</feature>
<dbReference type="SUPFAM" id="SSF47384">
    <property type="entry name" value="Homodimeric domain of signal transducing histidine kinase"/>
    <property type="match status" value="1"/>
</dbReference>
<keyword evidence="7" id="KW-1133">Transmembrane helix</keyword>
<dbReference type="CDD" id="cd17546">
    <property type="entry name" value="REC_hyHK_CKI1_RcsC-like"/>
    <property type="match status" value="1"/>
</dbReference>
<dbReference type="CDD" id="cd01007">
    <property type="entry name" value="PBP2_BvgS_HisK_like"/>
    <property type="match status" value="1"/>
</dbReference>
<dbReference type="SMART" id="SM00062">
    <property type="entry name" value="PBPb"/>
    <property type="match status" value="1"/>
</dbReference>
<name>A0ABX5PVB1_9FLAO</name>
<gene>
    <name evidence="11" type="ORF">LX97_02710</name>
</gene>
<dbReference type="SMART" id="SM00448">
    <property type="entry name" value="REC"/>
    <property type="match status" value="1"/>
</dbReference>
<evidence type="ECO:0000256" key="6">
    <source>
        <dbReference type="PROSITE-ProRule" id="PRU00169"/>
    </source>
</evidence>
<dbReference type="InterPro" id="IPR001789">
    <property type="entry name" value="Sig_transdc_resp-reg_receiver"/>
</dbReference>
<keyword evidence="7" id="KW-0812">Transmembrane</keyword>
<comment type="catalytic activity">
    <reaction evidence="1">
        <text>ATP + protein L-histidine = ADP + protein N-phospho-L-histidine.</text>
        <dbReference type="EC" id="2.7.13.3"/>
    </reaction>
</comment>
<dbReference type="InterPro" id="IPR003661">
    <property type="entry name" value="HisK_dim/P_dom"/>
</dbReference>
<dbReference type="GO" id="GO:0016301">
    <property type="term" value="F:kinase activity"/>
    <property type="evidence" value="ECO:0007669"/>
    <property type="project" value="UniProtKB-KW"/>
</dbReference>
<dbReference type="PROSITE" id="PS50109">
    <property type="entry name" value="HIS_KIN"/>
    <property type="match status" value="1"/>
</dbReference>
<dbReference type="InterPro" id="IPR036097">
    <property type="entry name" value="HisK_dim/P_sf"/>
</dbReference>
<dbReference type="EC" id="2.7.13.3" evidence="2"/>
<dbReference type="PROSITE" id="PS50110">
    <property type="entry name" value="RESPONSE_REGULATORY"/>
    <property type="match status" value="1"/>
</dbReference>
<dbReference type="InterPro" id="IPR036890">
    <property type="entry name" value="HATPase_C_sf"/>
</dbReference>
<dbReference type="Gene3D" id="3.30.565.10">
    <property type="entry name" value="Histidine kinase-like ATPase, C-terminal domain"/>
    <property type="match status" value="1"/>
</dbReference>
<feature type="chain" id="PRO_5045304221" description="histidine kinase" evidence="8">
    <location>
        <begin position="28"/>
        <end position="698"/>
    </location>
</feature>
<evidence type="ECO:0000313" key="12">
    <source>
        <dbReference type="Proteomes" id="UP000248584"/>
    </source>
</evidence>
<dbReference type="SUPFAM" id="SSF55874">
    <property type="entry name" value="ATPase domain of HSP90 chaperone/DNA topoisomerase II/histidine kinase"/>
    <property type="match status" value="1"/>
</dbReference>
<dbReference type="Gene3D" id="3.40.50.2300">
    <property type="match status" value="1"/>
</dbReference>
<dbReference type="Gene3D" id="1.10.287.130">
    <property type="match status" value="1"/>
</dbReference>
<evidence type="ECO:0000256" key="8">
    <source>
        <dbReference type="SAM" id="SignalP"/>
    </source>
</evidence>
<keyword evidence="4" id="KW-0808">Transferase</keyword>
<reference evidence="11 12" key="1">
    <citation type="submission" date="2018-06" db="EMBL/GenBank/DDBJ databases">
        <title>Genomic Encyclopedia of Archaeal and Bacterial Type Strains, Phase II (KMG-II): from individual species to whole genera.</title>
        <authorList>
            <person name="Goeker M."/>
        </authorList>
    </citation>
    <scope>NUCLEOTIDE SEQUENCE [LARGE SCALE GENOMIC DNA]</scope>
    <source>
        <strain evidence="11 12">DSM 17205</strain>
    </source>
</reference>
<dbReference type="Pfam" id="PF00497">
    <property type="entry name" value="SBP_bac_3"/>
    <property type="match status" value="1"/>
</dbReference>
<evidence type="ECO:0000256" key="2">
    <source>
        <dbReference type="ARBA" id="ARBA00012438"/>
    </source>
</evidence>
<feature type="domain" description="Response regulatory" evidence="10">
    <location>
        <begin position="571"/>
        <end position="689"/>
    </location>
</feature>
<dbReference type="CDD" id="cd00082">
    <property type="entry name" value="HisKA"/>
    <property type="match status" value="1"/>
</dbReference>
<dbReference type="InterPro" id="IPR011006">
    <property type="entry name" value="CheY-like_superfamily"/>
</dbReference>
<dbReference type="InterPro" id="IPR001638">
    <property type="entry name" value="Solute-binding_3/MltF_N"/>
</dbReference>
<evidence type="ECO:0000313" key="11">
    <source>
        <dbReference type="EMBL" id="PZX38129.1"/>
    </source>
</evidence>
<evidence type="ECO:0000256" key="5">
    <source>
        <dbReference type="ARBA" id="ARBA00022777"/>
    </source>
</evidence>
<sequence>MQILKMKNTNFLSLFLLMLLSLMSCQEQDILNEEERKWINGKEEIIVAVYPNYNYPPYLFKDKNGDSEGILMDYLELIEKKAAYKFQIKEYDNFTALMNDAKAGELDLILEIQETPSRNKYLNFYSKLFESPYVIVGKKTPNIPKSRKDFETATFYLPEDVAIVENLKIQFPNAKISSPCKDDLDCLKMIAQKNDAFFIGPRAVTNYHIESNNLSNLKIIKNLGKDYQPSLAVVKDDSMLNDVIYNLVQSVSYEEKKEIKDRWLSQFKRPFYKKSFFWIVLLGIAIFLMIIILGINRYLKYVIRENTKELEKAKTIAERNNKLKTSFINNITHEMRTPMNAIMGFSGLLSKEVLTDTQRSNYLEIINNACLRLMNMMDNVLEVSLLQTGDVSVQKNTVLLDDLLKTVVYKHEENVKLKKIDCNCVIDISEEQNCVVMDQSKLQKIVDNLLDNAIKFTSKGEVTFNSTIDGDTLIITITDTGIGISEERLKTVYDGYSKSNLDMKDLYDGLGLGLTICKAYVSLLNGKINIDSELGKGTTVNVYLPVDVIDQQQLCEKEEMEPQERSHSFHKVLIAEDVNLNYLFLKSLLDKVVDFDFQFIRAVNGQEAIDLVLREKDIDIIFMDIQMPVMDGYQATTAIKKSHPSIPIIIQTAYSTAEDREQAFKAGADDFITKPIKPKTIENIFKKYLKTRGEKVTF</sequence>
<proteinExistence type="predicted"/>
<protein>
    <recommendedName>
        <fullName evidence="2">histidine kinase</fullName>
        <ecNumber evidence="2">2.7.13.3</ecNumber>
    </recommendedName>
</protein>
<dbReference type="InterPro" id="IPR005467">
    <property type="entry name" value="His_kinase_dom"/>
</dbReference>
<comment type="caution">
    <text evidence="11">The sequence shown here is derived from an EMBL/GenBank/DDBJ whole genome shotgun (WGS) entry which is preliminary data.</text>
</comment>
<feature type="modified residue" description="4-aspartylphosphate" evidence="6">
    <location>
        <position position="624"/>
    </location>
</feature>
<dbReference type="Gene3D" id="3.40.190.10">
    <property type="entry name" value="Periplasmic binding protein-like II"/>
    <property type="match status" value="2"/>
</dbReference>
<evidence type="ECO:0000259" key="10">
    <source>
        <dbReference type="PROSITE" id="PS50110"/>
    </source>
</evidence>
<dbReference type="SUPFAM" id="SSF52172">
    <property type="entry name" value="CheY-like"/>
    <property type="match status" value="1"/>
</dbReference>
<evidence type="ECO:0000256" key="3">
    <source>
        <dbReference type="ARBA" id="ARBA00022553"/>
    </source>
</evidence>
<organism evidence="11 12">
    <name type="scientific">Nonlabens dokdonensis</name>
    <dbReference type="NCBI Taxonomy" id="328515"/>
    <lineage>
        <taxon>Bacteria</taxon>
        <taxon>Pseudomonadati</taxon>
        <taxon>Bacteroidota</taxon>
        <taxon>Flavobacteriia</taxon>
        <taxon>Flavobacteriales</taxon>
        <taxon>Flavobacteriaceae</taxon>
        <taxon>Nonlabens</taxon>
    </lineage>
</organism>
<evidence type="ECO:0000256" key="1">
    <source>
        <dbReference type="ARBA" id="ARBA00000085"/>
    </source>
</evidence>
<dbReference type="SMART" id="SM00388">
    <property type="entry name" value="HisKA"/>
    <property type="match status" value="1"/>
</dbReference>
<dbReference type="Pfam" id="PF02518">
    <property type="entry name" value="HATPase_c"/>
    <property type="match status" value="1"/>
</dbReference>